<sequence>MGDQDLAWKRFVLLYGTTHVLRTNFLDDDNATLKWMQTSSNVFAHLKIDQNYIRLVRESASSGIYPHHGRITTLAILVFNSYHFEVINRWRGHLSREMRFHIDVHSGC</sequence>
<reference evidence="1" key="2">
    <citation type="submission" date="2011-02" db="EMBL/GenBank/DDBJ databases">
        <authorList>
            <person name="MacLean D."/>
        </authorList>
    </citation>
    <scope>NUCLEOTIDE SEQUENCE</scope>
</reference>
<evidence type="ECO:0000313" key="1">
    <source>
        <dbReference type="EMBL" id="CCA19299.1"/>
    </source>
</evidence>
<reference evidence="1" key="1">
    <citation type="journal article" date="2011" name="PLoS Biol.">
        <title>Gene gain and loss during evolution of obligate parasitism in the white rust pathogen of Arabidopsis thaliana.</title>
        <authorList>
            <person name="Kemen E."/>
            <person name="Gardiner A."/>
            <person name="Schultz-Larsen T."/>
            <person name="Kemen A.C."/>
            <person name="Balmuth A.L."/>
            <person name="Robert-Seilaniantz A."/>
            <person name="Bailey K."/>
            <person name="Holub E."/>
            <person name="Studholme D.J."/>
            <person name="Maclean D."/>
            <person name="Jones J.D."/>
        </authorList>
    </citation>
    <scope>NUCLEOTIDE SEQUENCE</scope>
</reference>
<name>F0WDM4_9STRA</name>
<gene>
    <name evidence="1" type="primary">AlNc14C67G4744</name>
    <name evidence="1" type="ORF">ALNC14_054420</name>
</gene>
<accession>F0WDM4</accession>
<protein>
    <submittedName>
        <fullName evidence="1">AlNc14C67G4744 protein</fullName>
    </submittedName>
</protein>
<proteinExistence type="predicted"/>
<dbReference type="EMBL" id="FR824112">
    <property type="protein sequence ID" value="CCA19299.1"/>
    <property type="molecule type" value="Genomic_DNA"/>
</dbReference>
<dbReference type="HOGENOM" id="CLU_2201941_0_0_1"/>
<dbReference type="AlphaFoldDB" id="F0WDM4"/>
<organism evidence="1">
    <name type="scientific">Albugo laibachii Nc14</name>
    <dbReference type="NCBI Taxonomy" id="890382"/>
    <lineage>
        <taxon>Eukaryota</taxon>
        <taxon>Sar</taxon>
        <taxon>Stramenopiles</taxon>
        <taxon>Oomycota</taxon>
        <taxon>Peronosporomycetes</taxon>
        <taxon>Albuginales</taxon>
        <taxon>Albuginaceae</taxon>
        <taxon>Albugo</taxon>
    </lineage>
</organism>